<gene>
    <name evidence="2" type="ORF">PQU92_04845</name>
</gene>
<organism evidence="2 3">
    <name type="scientific">Asticcacaulis aquaticus</name>
    <dbReference type="NCBI Taxonomy" id="2984212"/>
    <lineage>
        <taxon>Bacteria</taxon>
        <taxon>Pseudomonadati</taxon>
        <taxon>Pseudomonadota</taxon>
        <taxon>Alphaproteobacteria</taxon>
        <taxon>Caulobacterales</taxon>
        <taxon>Caulobacteraceae</taxon>
        <taxon>Asticcacaulis</taxon>
    </lineage>
</organism>
<evidence type="ECO:0000313" key="2">
    <source>
        <dbReference type="EMBL" id="MDC7682590.1"/>
    </source>
</evidence>
<dbReference type="InterPro" id="IPR012341">
    <property type="entry name" value="6hp_glycosidase-like_sf"/>
</dbReference>
<dbReference type="Gene3D" id="1.50.10.10">
    <property type="match status" value="1"/>
</dbReference>
<keyword evidence="1" id="KW-0732">Signal</keyword>
<feature type="signal peptide" evidence="1">
    <location>
        <begin position="1"/>
        <end position="27"/>
    </location>
</feature>
<dbReference type="EMBL" id="JAQQKX010000003">
    <property type="protein sequence ID" value="MDC7682590.1"/>
    <property type="molecule type" value="Genomic_DNA"/>
</dbReference>
<reference evidence="2 3" key="1">
    <citation type="submission" date="2023-01" db="EMBL/GenBank/DDBJ databases">
        <title>Novel species of the genus Asticcacaulis isolated from rivers.</title>
        <authorList>
            <person name="Lu H."/>
        </authorList>
    </citation>
    <scope>NUCLEOTIDE SEQUENCE [LARGE SCALE GENOMIC DNA]</scope>
    <source>
        <strain evidence="2 3">BYS171W</strain>
    </source>
</reference>
<evidence type="ECO:0000313" key="3">
    <source>
        <dbReference type="Proteomes" id="UP001214854"/>
    </source>
</evidence>
<dbReference type="InterPro" id="IPR008928">
    <property type="entry name" value="6-hairpin_glycosidase_sf"/>
</dbReference>
<name>A0ABT5HR87_9CAUL</name>
<dbReference type="RefSeq" id="WP_272747080.1">
    <property type="nucleotide sequence ID" value="NZ_JAQQKX010000003.1"/>
</dbReference>
<accession>A0ABT5HR87</accession>
<dbReference type="Pfam" id="PF14614">
    <property type="entry name" value="DUF4450"/>
    <property type="match status" value="1"/>
</dbReference>
<proteinExistence type="predicted"/>
<comment type="caution">
    <text evidence="2">The sequence shown here is derived from an EMBL/GenBank/DDBJ whole genome shotgun (WGS) entry which is preliminary data.</text>
</comment>
<dbReference type="InterPro" id="IPR028028">
    <property type="entry name" value="DUF4450"/>
</dbReference>
<keyword evidence="3" id="KW-1185">Reference proteome</keyword>
<dbReference type="Proteomes" id="UP001214854">
    <property type="component" value="Unassembled WGS sequence"/>
</dbReference>
<feature type="chain" id="PRO_5046075856" evidence="1">
    <location>
        <begin position="28"/>
        <end position="1125"/>
    </location>
</feature>
<protein>
    <submittedName>
        <fullName evidence="2">DUF4450 domain-containing protein</fullName>
    </submittedName>
</protein>
<evidence type="ECO:0000256" key="1">
    <source>
        <dbReference type="SAM" id="SignalP"/>
    </source>
</evidence>
<dbReference type="SUPFAM" id="SSF48208">
    <property type="entry name" value="Six-hairpin glycosidases"/>
    <property type="match status" value="1"/>
</dbReference>
<sequence>MARYLRGTLLLGALMAATALSPVTAIAQTTAALSATRGLRPNLEGQTATPLRYRPDGADFVIRNGAEFFNRALYGGNTAFRVDGGDKPELSLYLPGRGGNLRLGIKTAQGIKWLSDTAEIVTRYRPGELLYTISDPILGKGKLEVAVLAYHQTEGVIVQAQGKGLPKGAELVFAYGGGNGQRGARDGDIGTEKVPISEYFQFKPEYAADDRYVLSTGGFTVSGKAAQLNGVTSVPAKIVWADAAKWGDAQALFTSSAEAPVKVAIGHIPLTDNKPVYISVQVTGRPVAGDLDTYRAVTAPGGNAGATAKVIPLDPTYAAAELPKRFAATRTHFAALRDRVKIETPDPYLDAAVGALNVGADAIWDEAQSGVMHGAIAWRVKLLGWRGHYTPDALGWHDRARRNFSGWTARQNTSPIPDKLPPADADANLARSEAALHSNGDMSNSHYDMNAVFIDALFRHLLWTGDVDYAREVWPVIERHLAWEKRMFRREYGPDKLPLYEAYASIWASDDVQYSGGGVAYQSAYNLYHSRMAARLATLIGKDPTPYATEADLIGKGMRQYLWMEDRGAFAEYRDILGEKLLHPSYGLWSFYHTMDSEVPNAFEAARMAADLQTHLKPLPIAGEGVPKDRDYHVLPSSDWMPYSWSVNNVVMGENLHTALAYWQAGQSEEAYDLTRGSVMASFYMGIAPGNIGSLNYLDVYRREAQRDFADGAGVMSRTVVEGLFGVKPDALSGVLTLTPGLPKDWDHAKLTHPDLGLAFRRTGLSEQWTVSQTATRFKRFTLEIPATHETVAVTIDGKPVKWSAIKSVGAPKLRIEAPLTKTAVIKVVWSGAAIDPKRNLMAIAGPEPEFRAHKQGAFEWFTLVERAKDTHPVCTPEAPTWTQAGAKVTAEAVDLTPYFNDRVTDIFKPNKYLSPRSPYVSLSLPSQGIGAWAGHVKATAEIDDKALRAGGGKVTLPNGLSFATPAGEAKNILFTSQWDNYPKTATVLLTGKARHAYLLMAGSTNHMQSQMVNGEVVITYTDGTEAKLDLRNPENWWPIERDYFIDDYQFQLCGKAPVRLDLKTGAVSVPGTASKGRKDRETIAGGAANVLDIALDPTKTLKSLTLTTHVNEAVIGLMGVSLER</sequence>